<dbReference type="CDD" id="cd03225">
    <property type="entry name" value="ABC_cobalt_CbiO_domain1"/>
    <property type="match status" value="1"/>
</dbReference>
<dbReference type="eggNOG" id="COG1122">
    <property type="taxonomic scope" value="Bacteria"/>
</dbReference>
<feature type="domain" description="ABC transporter" evidence="5">
    <location>
        <begin position="4"/>
        <end position="234"/>
    </location>
</feature>
<dbReference type="GO" id="GO:0016887">
    <property type="term" value="F:ATP hydrolysis activity"/>
    <property type="evidence" value="ECO:0007669"/>
    <property type="project" value="InterPro"/>
</dbReference>
<dbReference type="PROSITE" id="PS50893">
    <property type="entry name" value="ABC_TRANSPORTER_2"/>
    <property type="match status" value="1"/>
</dbReference>
<dbReference type="PANTHER" id="PTHR43553:SF24">
    <property type="entry name" value="ENERGY-COUPLING FACTOR TRANSPORTER ATP-BINDING PROTEIN ECFA1"/>
    <property type="match status" value="1"/>
</dbReference>
<reference evidence="7" key="1">
    <citation type="submission" date="2011-04" db="EMBL/GenBank/DDBJ databases">
        <title>The complete genome of Thermodesulfatator indicus DSM 15286.</title>
        <authorList>
            <person name="Lucas S."/>
            <person name="Copeland A."/>
            <person name="Lapidus A."/>
            <person name="Bruce D."/>
            <person name="Goodwin L."/>
            <person name="Pitluck S."/>
            <person name="Peters L."/>
            <person name="Kyrpides N."/>
            <person name="Mavromatis K."/>
            <person name="Pagani I."/>
            <person name="Ivanova N."/>
            <person name="Saunders L."/>
            <person name="Detter J.C."/>
            <person name="Tapia R."/>
            <person name="Han C."/>
            <person name="Land M."/>
            <person name="Hauser L."/>
            <person name="Markowitz V."/>
            <person name="Cheng J.-F."/>
            <person name="Hugenholtz P."/>
            <person name="Woyke T."/>
            <person name="Wu D."/>
            <person name="Spring S."/>
            <person name="Schroeder M."/>
            <person name="Brambilla E."/>
            <person name="Klenk H.-P."/>
            <person name="Eisen J.A."/>
        </authorList>
    </citation>
    <scope>NUCLEOTIDE SEQUENCE [LARGE SCALE GENOMIC DNA]</scope>
    <source>
        <strain evidence="7">DSM 15286 / JCM 11887 / CIR29812</strain>
    </source>
</reference>
<dbReference type="PROSITE" id="PS00211">
    <property type="entry name" value="ABC_TRANSPORTER_1"/>
    <property type="match status" value="1"/>
</dbReference>
<dbReference type="PANTHER" id="PTHR43553">
    <property type="entry name" value="HEAVY METAL TRANSPORTER"/>
    <property type="match status" value="1"/>
</dbReference>
<name>F8ADK9_THEID</name>
<organism evidence="6 7">
    <name type="scientific">Thermodesulfatator indicus (strain DSM 15286 / JCM 11887 / CIR29812)</name>
    <dbReference type="NCBI Taxonomy" id="667014"/>
    <lineage>
        <taxon>Bacteria</taxon>
        <taxon>Pseudomonadati</taxon>
        <taxon>Thermodesulfobacteriota</taxon>
        <taxon>Thermodesulfobacteria</taxon>
        <taxon>Thermodesulfobacteriales</taxon>
        <taxon>Thermodesulfatatoraceae</taxon>
        <taxon>Thermodesulfatator</taxon>
    </lineage>
</organism>
<dbReference type="KEGG" id="tid:Thein_1011"/>
<dbReference type="GO" id="GO:0042626">
    <property type="term" value="F:ATPase-coupled transmembrane transporter activity"/>
    <property type="evidence" value="ECO:0007669"/>
    <property type="project" value="TreeGrafter"/>
</dbReference>
<comment type="similarity">
    <text evidence="1">Belongs to the ABC transporter superfamily.</text>
</comment>
<dbReference type="InParanoid" id="F8ADK9"/>
<evidence type="ECO:0000256" key="4">
    <source>
        <dbReference type="ARBA" id="ARBA00022840"/>
    </source>
</evidence>
<sequence length="235" mass="26493">MALLEIRNLHFGYPTRPIFKDFNFSLSPGEKIGLMGPNGAGKTTLLRLIVGLLKPERGEIIYNGRVCQSEKDFRLLRREVSLVFQDPDDQLFCPTVAEDIAFGPLNLGVPREKVPKLVKQVLELLGLQGFEKRITYRLSGGEKRLVALGTVLAMDPQVLLLDEPTGDLDPQNIERLIKILNKLPAAKLIVSHDLEFLKATTEKIYWLEAGNLSLYYDVSSYKSSRLISLDRSIFH</sequence>
<dbReference type="HOGENOM" id="CLU_000604_1_22_0"/>
<reference evidence="6 7" key="2">
    <citation type="journal article" date="2012" name="Stand. Genomic Sci.">
        <title>Complete genome sequence of the thermophilic sulfate-reducing ocean bacterium Thermodesulfatator indicus type strain (CIR29812(T)).</title>
        <authorList>
            <person name="Anderson I."/>
            <person name="Saunders E."/>
            <person name="Lapidus A."/>
            <person name="Nolan M."/>
            <person name="Lucas S."/>
            <person name="Tice H."/>
            <person name="Del Rio T.G."/>
            <person name="Cheng J.F."/>
            <person name="Han C."/>
            <person name="Tapia R."/>
            <person name="Goodwin L.A."/>
            <person name="Pitluck S."/>
            <person name="Liolios K."/>
            <person name="Mavromatis K."/>
            <person name="Pagani I."/>
            <person name="Ivanova N."/>
            <person name="Mikhailova N."/>
            <person name="Pati A."/>
            <person name="Chen A."/>
            <person name="Palaniappan K."/>
            <person name="Land M."/>
            <person name="Hauser L."/>
            <person name="Jeffries C.D."/>
            <person name="Chang Y.J."/>
            <person name="Brambilla E.M."/>
            <person name="Rohde M."/>
            <person name="Spring S."/>
            <person name="Goker M."/>
            <person name="Detter J.C."/>
            <person name="Woyke T."/>
            <person name="Bristow J."/>
            <person name="Eisen J.A."/>
            <person name="Markowitz V."/>
            <person name="Hugenholtz P."/>
            <person name="Kyrpides N.C."/>
            <person name="Klenk H.P."/>
        </authorList>
    </citation>
    <scope>NUCLEOTIDE SEQUENCE [LARGE SCALE GENOMIC DNA]</scope>
    <source>
        <strain evidence="7">DSM 15286 / JCM 11887 / CIR29812</strain>
    </source>
</reference>
<evidence type="ECO:0000313" key="6">
    <source>
        <dbReference type="EMBL" id="AEH44883.1"/>
    </source>
</evidence>
<dbReference type="GO" id="GO:0005524">
    <property type="term" value="F:ATP binding"/>
    <property type="evidence" value="ECO:0007669"/>
    <property type="project" value="UniProtKB-KW"/>
</dbReference>
<gene>
    <name evidence="6" type="ordered locus">Thein_1011</name>
</gene>
<dbReference type="InterPro" id="IPR003439">
    <property type="entry name" value="ABC_transporter-like_ATP-bd"/>
</dbReference>
<evidence type="ECO:0000313" key="7">
    <source>
        <dbReference type="Proteomes" id="UP000006793"/>
    </source>
</evidence>
<proteinExistence type="inferred from homology"/>
<dbReference type="AlphaFoldDB" id="F8ADK9"/>
<dbReference type="STRING" id="667014.Thein_1011"/>
<dbReference type="SMART" id="SM00382">
    <property type="entry name" value="AAA"/>
    <property type="match status" value="1"/>
</dbReference>
<dbReference type="GO" id="GO:0043190">
    <property type="term" value="C:ATP-binding cassette (ABC) transporter complex"/>
    <property type="evidence" value="ECO:0007669"/>
    <property type="project" value="TreeGrafter"/>
</dbReference>
<keyword evidence="3" id="KW-0547">Nucleotide-binding</keyword>
<dbReference type="InterPro" id="IPR003593">
    <property type="entry name" value="AAA+_ATPase"/>
</dbReference>
<dbReference type="InterPro" id="IPR017871">
    <property type="entry name" value="ABC_transporter-like_CS"/>
</dbReference>
<dbReference type="Proteomes" id="UP000006793">
    <property type="component" value="Chromosome"/>
</dbReference>
<evidence type="ECO:0000259" key="5">
    <source>
        <dbReference type="PROSITE" id="PS50893"/>
    </source>
</evidence>
<dbReference type="PaxDb" id="667014-Thein_1011"/>
<keyword evidence="4" id="KW-0067">ATP-binding</keyword>
<dbReference type="Gene3D" id="3.40.50.300">
    <property type="entry name" value="P-loop containing nucleotide triphosphate hydrolases"/>
    <property type="match status" value="1"/>
</dbReference>
<evidence type="ECO:0000256" key="3">
    <source>
        <dbReference type="ARBA" id="ARBA00022741"/>
    </source>
</evidence>
<dbReference type="OrthoDB" id="9782163at2"/>
<protein>
    <submittedName>
        <fullName evidence="6">ABC transporter related protein</fullName>
    </submittedName>
</protein>
<evidence type="ECO:0000256" key="1">
    <source>
        <dbReference type="ARBA" id="ARBA00005417"/>
    </source>
</evidence>
<dbReference type="InterPro" id="IPR050095">
    <property type="entry name" value="ECF_ABC_transporter_ATP-bd"/>
</dbReference>
<keyword evidence="7" id="KW-1185">Reference proteome</keyword>
<accession>F8ADK9</accession>
<evidence type="ECO:0000256" key="2">
    <source>
        <dbReference type="ARBA" id="ARBA00022448"/>
    </source>
</evidence>
<dbReference type="Pfam" id="PF00005">
    <property type="entry name" value="ABC_tran"/>
    <property type="match status" value="1"/>
</dbReference>
<dbReference type="InterPro" id="IPR027417">
    <property type="entry name" value="P-loop_NTPase"/>
</dbReference>
<dbReference type="SUPFAM" id="SSF52540">
    <property type="entry name" value="P-loop containing nucleoside triphosphate hydrolases"/>
    <property type="match status" value="1"/>
</dbReference>
<dbReference type="EMBL" id="CP002683">
    <property type="protein sequence ID" value="AEH44883.1"/>
    <property type="molecule type" value="Genomic_DNA"/>
</dbReference>
<dbReference type="RefSeq" id="WP_013907625.1">
    <property type="nucleotide sequence ID" value="NC_015681.1"/>
</dbReference>
<keyword evidence="2" id="KW-0813">Transport</keyword>
<dbReference type="InterPro" id="IPR015856">
    <property type="entry name" value="ABC_transpr_CbiO/EcfA_su"/>
</dbReference>